<dbReference type="InterPro" id="IPR036873">
    <property type="entry name" value="Rhodanese-like_dom_sf"/>
</dbReference>
<evidence type="ECO:0000256" key="1">
    <source>
        <dbReference type="ARBA" id="ARBA00022679"/>
    </source>
</evidence>
<dbReference type="VEuPathDB" id="TriTrypDB:Lsey_0248_0010"/>
<dbReference type="FunFam" id="3.40.250.10:FF:000099">
    <property type="entry name" value="3-mercaptopyruvate sulfurtransferase"/>
    <property type="match status" value="1"/>
</dbReference>
<dbReference type="OrthoDB" id="270167at2759"/>
<keyword evidence="4" id="KW-0670">Pyruvate</keyword>
<dbReference type="Gene3D" id="3.40.250.10">
    <property type="entry name" value="Rhodanese-like domain"/>
    <property type="match status" value="2"/>
</dbReference>
<dbReference type="SMART" id="SM00450">
    <property type="entry name" value="RHOD"/>
    <property type="match status" value="2"/>
</dbReference>
<dbReference type="CDD" id="cd01448">
    <property type="entry name" value="TST_Repeat_1"/>
    <property type="match status" value="1"/>
</dbReference>
<evidence type="ECO:0000259" key="3">
    <source>
        <dbReference type="PROSITE" id="PS50206"/>
    </source>
</evidence>
<dbReference type="InterPro" id="IPR038457">
    <property type="entry name" value="SulfurTase_C_sf"/>
</dbReference>
<dbReference type="InterPro" id="IPR015206">
    <property type="entry name" value="SulfurTase_C"/>
</dbReference>
<dbReference type="OMA" id="LLDVRWQ"/>
<keyword evidence="2" id="KW-0677">Repeat</keyword>
<dbReference type="InterPro" id="IPR001763">
    <property type="entry name" value="Rhodanese-like_dom"/>
</dbReference>
<dbReference type="GO" id="GO:0004792">
    <property type="term" value="F:thiosulfate-cyanide sulfurtransferase activity"/>
    <property type="evidence" value="ECO:0007669"/>
    <property type="project" value="TreeGrafter"/>
</dbReference>
<feature type="domain" description="Rhodanese" evidence="3">
    <location>
        <begin position="21"/>
        <end position="140"/>
    </location>
</feature>
<dbReference type="PANTHER" id="PTHR11364">
    <property type="entry name" value="THIOSULFATE SULFERTANSFERASE"/>
    <property type="match status" value="1"/>
</dbReference>
<comment type="caution">
    <text evidence="4">The sequence shown here is derived from an EMBL/GenBank/DDBJ whole genome shotgun (WGS) entry which is preliminary data.</text>
</comment>
<organism evidence="4 5">
    <name type="scientific">Leptomonas seymouri</name>
    <dbReference type="NCBI Taxonomy" id="5684"/>
    <lineage>
        <taxon>Eukaryota</taxon>
        <taxon>Discoba</taxon>
        <taxon>Euglenozoa</taxon>
        <taxon>Kinetoplastea</taxon>
        <taxon>Metakinetoplastina</taxon>
        <taxon>Trypanosomatida</taxon>
        <taxon>Trypanosomatidae</taxon>
        <taxon>Leishmaniinae</taxon>
        <taxon>Leptomonas</taxon>
    </lineage>
</organism>
<dbReference type="SUPFAM" id="SSF54534">
    <property type="entry name" value="FKBP-like"/>
    <property type="match status" value="1"/>
</dbReference>
<accession>A0A0N1I3F3</accession>
<dbReference type="PANTHER" id="PTHR11364:SF27">
    <property type="entry name" value="SULFURTRANSFERASE"/>
    <property type="match status" value="1"/>
</dbReference>
<dbReference type="Proteomes" id="UP000038009">
    <property type="component" value="Unassembled WGS sequence"/>
</dbReference>
<proteinExistence type="predicted"/>
<dbReference type="GO" id="GO:0005739">
    <property type="term" value="C:mitochondrion"/>
    <property type="evidence" value="ECO:0007669"/>
    <property type="project" value="TreeGrafter"/>
</dbReference>
<dbReference type="InterPro" id="IPR045078">
    <property type="entry name" value="TST/MPST-like"/>
</dbReference>
<dbReference type="AlphaFoldDB" id="A0A0N1I3F3"/>
<dbReference type="EMBL" id="LJSK01000248">
    <property type="protein sequence ID" value="KPI84558.1"/>
    <property type="molecule type" value="Genomic_DNA"/>
</dbReference>
<protein>
    <submittedName>
        <fullName evidence="4">Mercaptopyruvate sulfurtransferase</fullName>
    </submittedName>
</protein>
<keyword evidence="5" id="KW-1185">Reference proteome</keyword>
<dbReference type="Pfam" id="PF09122">
    <property type="entry name" value="DUF1930"/>
    <property type="match status" value="1"/>
</dbReference>
<dbReference type="SUPFAM" id="SSF52821">
    <property type="entry name" value="Rhodanese/Cell cycle control phosphatase"/>
    <property type="match status" value="2"/>
</dbReference>
<reference evidence="4 5" key="1">
    <citation type="journal article" date="2015" name="PLoS Pathog.">
        <title>Leptomonas seymouri: Adaptations to the Dixenous Life Cycle Analyzed by Genome Sequencing, Transcriptome Profiling and Co-infection with Leishmania donovani.</title>
        <authorList>
            <person name="Kraeva N."/>
            <person name="Butenko A."/>
            <person name="Hlavacova J."/>
            <person name="Kostygov A."/>
            <person name="Myskova J."/>
            <person name="Grybchuk D."/>
            <person name="Lestinova T."/>
            <person name="Votypka J."/>
            <person name="Volf P."/>
            <person name="Opperdoes F."/>
            <person name="Flegontov P."/>
            <person name="Lukes J."/>
            <person name="Yurchenko V."/>
        </authorList>
    </citation>
    <scope>NUCLEOTIDE SEQUENCE [LARGE SCALE GENOMIC DNA]</scope>
    <source>
        <strain evidence="4 5">ATCC 30220</strain>
    </source>
</reference>
<keyword evidence="1 4" id="KW-0808">Transferase</keyword>
<dbReference type="Gene3D" id="3.30.1670.10">
    <property type="entry name" value="3-mercaptopyruvate sulfurtransferase, domain 3"/>
    <property type="match status" value="1"/>
</dbReference>
<dbReference type="Pfam" id="PF00581">
    <property type="entry name" value="Rhodanese"/>
    <property type="match status" value="2"/>
</dbReference>
<name>A0A0N1I3F3_LEPSE</name>
<evidence type="ECO:0000313" key="4">
    <source>
        <dbReference type="EMBL" id="KPI84558.1"/>
    </source>
</evidence>
<evidence type="ECO:0000313" key="5">
    <source>
        <dbReference type="Proteomes" id="UP000038009"/>
    </source>
</evidence>
<feature type="domain" description="Rhodanese" evidence="3">
    <location>
        <begin position="171"/>
        <end position="288"/>
    </location>
</feature>
<dbReference type="PROSITE" id="PS50206">
    <property type="entry name" value="RHODANESE_3"/>
    <property type="match status" value="2"/>
</dbReference>
<sequence length="368" mass="40568">MPTAPKHPGKVFVNVSDVKDHLDHYRIFDCRYKLTEKDYGEREYAAAHVKGSTRADVDEDLSEISECSTARHPLPPCAKFISWCKANGISNKQAVLCYDDECGTMGACRLWWMLNALGVEAYVVNGGVQACKAAGLEMESGEPATPPAPTSDWPFKTVFAHHYTLSEIPINAVIVDARPPLRFHSTVRPYTVDTVPGHIEGSVNLPCGMHLLRPDGYPVLREEKDIREGILSALHNSIGRNTTDLSQCVFSCGSGLTVCINIALAQHLGLGHPYLYCGSWSEYSGVFRFPLIRSIIERYGMYIQLHTPSLFDNPKANAEVNTVLVDGVPCKELDMELRSALTHLHAGEKGTVHFKSGRTLTIEIAKTA</sequence>
<evidence type="ECO:0000256" key="2">
    <source>
        <dbReference type="ARBA" id="ARBA00022737"/>
    </source>
</evidence>
<gene>
    <name evidence="4" type="ORF">ABL78_6374</name>
</gene>